<dbReference type="EMBL" id="QZWZ01000257">
    <property type="protein sequence ID" value="RJT15371.1"/>
    <property type="molecule type" value="Genomic_DNA"/>
</dbReference>
<dbReference type="AlphaFoldDB" id="A0A3A5JIP7"/>
<proteinExistence type="predicted"/>
<dbReference type="Proteomes" id="UP000272706">
    <property type="component" value="Unassembled WGS sequence"/>
</dbReference>
<dbReference type="SUPFAM" id="SSF56954">
    <property type="entry name" value="Outer membrane efflux proteins (OEP)"/>
    <property type="match status" value="1"/>
</dbReference>
<organism evidence="1 2">
    <name type="scientific">Mesorhizobium waimense</name>
    <dbReference type="NCBI Taxonomy" id="1300307"/>
    <lineage>
        <taxon>Bacteria</taxon>
        <taxon>Pseudomonadati</taxon>
        <taxon>Pseudomonadota</taxon>
        <taxon>Alphaproteobacteria</taxon>
        <taxon>Hyphomicrobiales</taxon>
        <taxon>Phyllobacteriaceae</taxon>
        <taxon>Mesorhizobium</taxon>
    </lineage>
</organism>
<accession>A0A3A5JIP7</accession>
<protein>
    <submittedName>
        <fullName evidence="1">Heavy metal RND transporter</fullName>
    </submittedName>
</protein>
<comment type="caution">
    <text evidence="1">The sequence shown here is derived from an EMBL/GenBank/DDBJ whole genome shotgun (WGS) entry which is preliminary data.</text>
</comment>
<sequence length="116" mass="12170">MPISCFGAPGECLAAPRRAAPRVSARTHTLHLTALAFVLAATGLASNPARALEFGEALDLAEQHSPRITALRLQIDAASSAQKSAGTLPDPKLSVGLENFPISGMDRFSLSRESMT</sequence>
<gene>
    <name evidence="1" type="ORF">D3227_40905</name>
</gene>
<feature type="non-terminal residue" evidence="1">
    <location>
        <position position="116"/>
    </location>
</feature>
<reference evidence="1 2" key="1">
    <citation type="submission" date="2018-09" db="EMBL/GenBank/DDBJ databases">
        <title>Mesorhizobium carmichaelinearum sp. nov. isolated from Carmichaelinea spp. root nodules in New Zealand.</title>
        <authorList>
            <person name="De Meyer S.E."/>
        </authorList>
    </citation>
    <scope>NUCLEOTIDE SEQUENCE [LARGE SCALE GENOMIC DNA]</scope>
    <source>
        <strain evidence="1 2">ICMP19557</strain>
    </source>
</reference>
<evidence type="ECO:0000313" key="1">
    <source>
        <dbReference type="EMBL" id="RJT15371.1"/>
    </source>
</evidence>
<dbReference type="Gene3D" id="1.20.1600.10">
    <property type="entry name" value="Outer membrane efflux proteins (OEP)"/>
    <property type="match status" value="1"/>
</dbReference>
<name>A0A3A5JIP7_9HYPH</name>
<evidence type="ECO:0000313" key="2">
    <source>
        <dbReference type="Proteomes" id="UP000272706"/>
    </source>
</evidence>
<keyword evidence="2" id="KW-1185">Reference proteome</keyword>